<evidence type="ECO:0000256" key="3">
    <source>
        <dbReference type="ARBA" id="ARBA00022630"/>
    </source>
</evidence>
<evidence type="ECO:0000256" key="5">
    <source>
        <dbReference type="RuleBase" id="RU362125"/>
    </source>
</evidence>
<dbReference type="InterPro" id="IPR006091">
    <property type="entry name" value="Acyl-CoA_Oxase/DH_mid-dom"/>
</dbReference>
<accession>A0ABQ1KIS3</accession>
<reference evidence="10" key="1">
    <citation type="journal article" date="2019" name="Int. J. Syst. Evol. Microbiol.">
        <title>The Global Catalogue of Microorganisms (GCM) 10K type strain sequencing project: providing services to taxonomists for standard genome sequencing and annotation.</title>
        <authorList>
            <consortium name="The Broad Institute Genomics Platform"/>
            <consortium name="The Broad Institute Genome Sequencing Center for Infectious Disease"/>
            <person name="Wu L."/>
            <person name="Ma J."/>
        </authorList>
    </citation>
    <scope>NUCLEOTIDE SEQUENCE [LARGE SCALE GENOMIC DNA]</scope>
    <source>
        <strain evidence="10">CGMCC 1.15341</strain>
    </source>
</reference>
<dbReference type="InterPro" id="IPR041504">
    <property type="entry name" value="AidB_N"/>
</dbReference>
<keyword evidence="5" id="KW-0560">Oxidoreductase</keyword>
<keyword evidence="3 5" id="KW-0285">Flavoprotein</keyword>
<name>A0ABQ1KIS3_9GAMM</name>
<sequence length="552" mass="61028">MAMSDEHLLNQPGVNQPPPLADYNAWAADTLLQYWVSQFGGAWARERLHAYGELVGGELMRAGFEANRFLPELLSHDGSGERIDLVRYHPAYHRLMAEAVDAGLVSLPWRERRSGSRLVRAALFYLHNQADAGSCCPLTMSCASVSALRCEPTLAQYWEPRITAAPYDGRNLPFYDKDSLTIGMAMTERQGGSDVRANTTRAYPSGTNARVPSFELVGHKWFCSAPMSDAFLVLAYTDNGMSCFLAPRWRPDGGKNAIEIQRLKDKLGNLSNASSEVEFHRAFAWRVGEEGRGINTILQMVALCRFDCMLAAAANLCQGAMLAIHHTGGREAFGQPLHRQPLMQNVLADLALEAEAGLAIALRTAHALDNRGDPLEDAVVRLGTAIGKYWTCKRVPQHSYECMECVGGVGFINDNPLARLYRDAPVNAIWEGSGNLQCLDILRVMQRETRLFDAFLGELYGAEGLDERFDRYLRRLVAQLRVSDQQQYLARQLIESLALAWQGATLLRHGESMIAEAFISARLCSDGQMYGTLPANIDCSALIARAQPKVAG</sequence>
<dbReference type="Pfam" id="PF18158">
    <property type="entry name" value="AidB_N"/>
    <property type="match status" value="1"/>
</dbReference>
<evidence type="ECO:0000313" key="10">
    <source>
        <dbReference type="Proteomes" id="UP000629025"/>
    </source>
</evidence>
<feature type="domain" description="Acyl-CoA oxidase/dehydrogenase middle" evidence="7">
    <location>
        <begin position="183"/>
        <end position="280"/>
    </location>
</feature>
<keyword evidence="4 5" id="KW-0274">FAD</keyword>
<dbReference type="InterPro" id="IPR009100">
    <property type="entry name" value="AcylCoA_DH/oxidase_NM_dom_sf"/>
</dbReference>
<dbReference type="Proteomes" id="UP000629025">
    <property type="component" value="Unassembled WGS sequence"/>
</dbReference>
<evidence type="ECO:0000259" key="7">
    <source>
        <dbReference type="Pfam" id="PF02770"/>
    </source>
</evidence>
<dbReference type="PANTHER" id="PTHR42707:SF3">
    <property type="entry name" value="ACYL-COA DEHYDROGENASE AIDB-RELATED"/>
    <property type="match status" value="1"/>
</dbReference>
<evidence type="ECO:0000256" key="2">
    <source>
        <dbReference type="ARBA" id="ARBA00009347"/>
    </source>
</evidence>
<dbReference type="Gene3D" id="2.40.110.20">
    <property type="match status" value="1"/>
</dbReference>
<protein>
    <submittedName>
        <fullName evidence="9">Acyl-CoA dehydrogenase</fullName>
    </submittedName>
</protein>
<dbReference type="InterPro" id="IPR009075">
    <property type="entry name" value="AcylCo_DH/oxidase_C"/>
</dbReference>
<comment type="similarity">
    <text evidence="2 5">Belongs to the acyl-CoA dehydrogenase family.</text>
</comment>
<dbReference type="Gene3D" id="1.20.140.10">
    <property type="entry name" value="Butyryl-CoA Dehydrogenase, subunit A, domain 3"/>
    <property type="match status" value="1"/>
</dbReference>
<dbReference type="EMBL" id="BMIJ01000004">
    <property type="protein sequence ID" value="GGB97064.1"/>
    <property type="molecule type" value="Genomic_DNA"/>
</dbReference>
<dbReference type="SUPFAM" id="SSF56645">
    <property type="entry name" value="Acyl-CoA dehydrogenase NM domain-like"/>
    <property type="match status" value="1"/>
</dbReference>
<feature type="domain" description="Adaptive response protein AidB N-terminal" evidence="8">
    <location>
        <begin position="15"/>
        <end position="168"/>
    </location>
</feature>
<dbReference type="SUPFAM" id="SSF47203">
    <property type="entry name" value="Acyl-CoA dehydrogenase C-terminal domain-like"/>
    <property type="match status" value="1"/>
</dbReference>
<keyword evidence="10" id="KW-1185">Reference proteome</keyword>
<dbReference type="Gene3D" id="6.10.250.600">
    <property type="match status" value="1"/>
</dbReference>
<evidence type="ECO:0000256" key="1">
    <source>
        <dbReference type="ARBA" id="ARBA00001974"/>
    </source>
</evidence>
<dbReference type="InterPro" id="IPR036250">
    <property type="entry name" value="AcylCo_DH-like_C"/>
</dbReference>
<dbReference type="InterPro" id="IPR006089">
    <property type="entry name" value="Acyl-CoA_DH_CS"/>
</dbReference>
<gene>
    <name evidence="9" type="ORF">GCM10011352_24010</name>
</gene>
<dbReference type="PANTHER" id="PTHR42707">
    <property type="entry name" value="ACYL-COA DEHYDROGENASE"/>
    <property type="match status" value="1"/>
</dbReference>
<evidence type="ECO:0000259" key="8">
    <source>
        <dbReference type="Pfam" id="PF18158"/>
    </source>
</evidence>
<evidence type="ECO:0000256" key="4">
    <source>
        <dbReference type="ARBA" id="ARBA00022827"/>
    </source>
</evidence>
<dbReference type="Pfam" id="PF02770">
    <property type="entry name" value="Acyl-CoA_dh_M"/>
    <property type="match status" value="1"/>
</dbReference>
<dbReference type="Pfam" id="PF00441">
    <property type="entry name" value="Acyl-CoA_dh_1"/>
    <property type="match status" value="1"/>
</dbReference>
<proteinExistence type="inferred from homology"/>
<comment type="caution">
    <text evidence="9">The sequence shown here is derived from an EMBL/GenBank/DDBJ whole genome shotgun (WGS) entry which is preliminary data.</text>
</comment>
<feature type="domain" description="Acyl-CoA dehydrogenase/oxidase C-terminal" evidence="6">
    <location>
        <begin position="291"/>
        <end position="445"/>
    </location>
</feature>
<organism evidence="9 10">
    <name type="scientific">Marinobacterium zhoushanense</name>
    <dbReference type="NCBI Taxonomy" id="1679163"/>
    <lineage>
        <taxon>Bacteria</taxon>
        <taxon>Pseudomonadati</taxon>
        <taxon>Pseudomonadota</taxon>
        <taxon>Gammaproteobacteria</taxon>
        <taxon>Oceanospirillales</taxon>
        <taxon>Oceanospirillaceae</taxon>
        <taxon>Marinobacterium</taxon>
    </lineage>
</organism>
<dbReference type="InterPro" id="IPR052904">
    <property type="entry name" value="Acyl-CoA_dehydrogenase-like"/>
</dbReference>
<evidence type="ECO:0000259" key="6">
    <source>
        <dbReference type="Pfam" id="PF00441"/>
    </source>
</evidence>
<dbReference type="PROSITE" id="PS00073">
    <property type="entry name" value="ACYL_COA_DH_2"/>
    <property type="match status" value="1"/>
</dbReference>
<comment type="cofactor">
    <cofactor evidence="1 5">
        <name>FAD</name>
        <dbReference type="ChEBI" id="CHEBI:57692"/>
    </cofactor>
</comment>
<evidence type="ECO:0000313" key="9">
    <source>
        <dbReference type="EMBL" id="GGB97064.1"/>
    </source>
</evidence>